<reference evidence="7 8" key="1">
    <citation type="submission" date="2016-07" db="EMBL/GenBank/DDBJ databases">
        <title>Pervasive Adenine N6-methylation of Active Genes in Fungi.</title>
        <authorList>
            <consortium name="DOE Joint Genome Institute"/>
            <person name="Mondo S.J."/>
            <person name="Dannebaum R.O."/>
            <person name="Kuo R.C."/>
            <person name="Labutti K."/>
            <person name="Haridas S."/>
            <person name="Kuo A."/>
            <person name="Salamov A."/>
            <person name="Ahrendt S.R."/>
            <person name="Lipzen A."/>
            <person name="Sullivan W."/>
            <person name="Andreopoulos W.B."/>
            <person name="Clum A."/>
            <person name="Lindquist E."/>
            <person name="Daum C."/>
            <person name="Ramamoorthy G.K."/>
            <person name="Gryganskyi A."/>
            <person name="Culley D."/>
            <person name="Magnuson J.K."/>
            <person name="James T.Y."/>
            <person name="O'Malley M.A."/>
            <person name="Stajich J.E."/>
            <person name="Spatafora J.W."/>
            <person name="Visel A."/>
            <person name="Grigoriev I.V."/>
        </authorList>
    </citation>
    <scope>NUCLEOTIDE SEQUENCE [LARGE SCALE GENOMIC DNA]</scope>
    <source>
        <strain evidence="7 8">JEL800</strain>
    </source>
</reference>
<accession>A0A1Y2CDC6</accession>
<dbReference type="GO" id="GO:0016020">
    <property type="term" value="C:membrane"/>
    <property type="evidence" value="ECO:0007669"/>
    <property type="project" value="UniProtKB-SubCell"/>
</dbReference>
<comment type="subcellular location">
    <subcellularLocation>
        <location evidence="1">Membrane</location>
        <topology evidence="1">Multi-pass membrane protein</topology>
    </subcellularLocation>
</comment>
<dbReference type="Proteomes" id="UP000193642">
    <property type="component" value="Unassembled WGS sequence"/>
</dbReference>
<dbReference type="GO" id="GO:0010961">
    <property type="term" value="P:intracellular magnesium ion homeostasis"/>
    <property type="evidence" value="ECO:0007669"/>
    <property type="project" value="TreeGrafter"/>
</dbReference>
<dbReference type="PANTHER" id="PTHR21535:SF51">
    <property type="entry name" value="MANGANESE RESISTANCE PROTEIN MNR2"/>
    <property type="match status" value="1"/>
</dbReference>
<evidence type="ECO:0000256" key="2">
    <source>
        <dbReference type="ARBA" id="ARBA00009765"/>
    </source>
</evidence>
<organism evidence="7 8">
    <name type="scientific">Rhizoclosmatium globosum</name>
    <dbReference type="NCBI Taxonomy" id="329046"/>
    <lineage>
        <taxon>Eukaryota</taxon>
        <taxon>Fungi</taxon>
        <taxon>Fungi incertae sedis</taxon>
        <taxon>Chytridiomycota</taxon>
        <taxon>Chytridiomycota incertae sedis</taxon>
        <taxon>Chytridiomycetes</taxon>
        <taxon>Chytridiales</taxon>
        <taxon>Chytriomycetaceae</taxon>
        <taxon>Rhizoclosmatium</taxon>
    </lineage>
</organism>
<feature type="transmembrane region" description="Helical" evidence="6">
    <location>
        <begin position="231"/>
        <end position="250"/>
    </location>
</feature>
<evidence type="ECO:0000256" key="4">
    <source>
        <dbReference type="ARBA" id="ARBA00022989"/>
    </source>
</evidence>
<protein>
    <recommendedName>
        <fullName evidence="9">Mg2+ transporter protein</fullName>
    </recommendedName>
</protein>
<dbReference type="SUPFAM" id="SSF143865">
    <property type="entry name" value="CorA soluble domain-like"/>
    <property type="match status" value="1"/>
</dbReference>
<dbReference type="STRING" id="329046.A0A1Y2CDC6"/>
<evidence type="ECO:0000256" key="1">
    <source>
        <dbReference type="ARBA" id="ARBA00004141"/>
    </source>
</evidence>
<dbReference type="Pfam" id="PF01544">
    <property type="entry name" value="CorA"/>
    <property type="match status" value="1"/>
</dbReference>
<dbReference type="InterPro" id="IPR002523">
    <property type="entry name" value="MgTranspt_CorA/ZnTranspt_ZntB"/>
</dbReference>
<dbReference type="InterPro" id="IPR045861">
    <property type="entry name" value="CorA_cytoplasmic_dom"/>
</dbReference>
<dbReference type="AlphaFoldDB" id="A0A1Y2CDC6"/>
<feature type="non-terminal residue" evidence="7">
    <location>
        <position position="1"/>
    </location>
</feature>
<dbReference type="CDD" id="cd12829">
    <property type="entry name" value="Alr1p-like"/>
    <property type="match status" value="1"/>
</dbReference>
<keyword evidence="3 6" id="KW-0812">Transmembrane</keyword>
<keyword evidence="5 6" id="KW-0472">Membrane</keyword>
<evidence type="ECO:0000256" key="3">
    <source>
        <dbReference type="ARBA" id="ARBA00022692"/>
    </source>
</evidence>
<gene>
    <name evidence="7" type="ORF">BCR33DRAFT_642171</name>
</gene>
<name>A0A1Y2CDC6_9FUNG</name>
<evidence type="ECO:0008006" key="9">
    <source>
        <dbReference type="Google" id="ProtNLM"/>
    </source>
</evidence>
<proteinExistence type="inferred from homology"/>
<dbReference type="SUPFAM" id="SSF144083">
    <property type="entry name" value="Magnesium transport protein CorA, transmembrane region"/>
    <property type="match status" value="1"/>
</dbReference>
<evidence type="ECO:0000256" key="6">
    <source>
        <dbReference type="SAM" id="Phobius"/>
    </source>
</evidence>
<keyword evidence="8" id="KW-1185">Reference proteome</keyword>
<dbReference type="OrthoDB" id="29879at2759"/>
<dbReference type="EMBL" id="MCGO01000020">
    <property type="protein sequence ID" value="ORY45049.1"/>
    <property type="molecule type" value="Genomic_DNA"/>
</dbReference>
<dbReference type="InterPro" id="IPR045863">
    <property type="entry name" value="CorA_TM1_TM2"/>
</dbReference>
<dbReference type="GO" id="GO:0015095">
    <property type="term" value="F:magnesium ion transmembrane transporter activity"/>
    <property type="evidence" value="ECO:0007669"/>
    <property type="project" value="InterPro"/>
</dbReference>
<evidence type="ECO:0000256" key="5">
    <source>
        <dbReference type="ARBA" id="ARBA00023136"/>
    </source>
</evidence>
<evidence type="ECO:0000313" key="8">
    <source>
        <dbReference type="Proteomes" id="UP000193642"/>
    </source>
</evidence>
<dbReference type="Gene3D" id="3.30.460.20">
    <property type="entry name" value="CorA soluble domain-like"/>
    <property type="match status" value="1"/>
</dbReference>
<feature type="transmembrane region" description="Helical" evidence="6">
    <location>
        <begin position="265"/>
        <end position="285"/>
    </location>
</feature>
<dbReference type="Gene3D" id="1.20.58.340">
    <property type="entry name" value="Magnesium transport protein CorA, transmembrane region"/>
    <property type="match status" value="2"/>
</dbReference>
<comment type="caution">
    <text evidence="7">The sequence shown here is derived from an EMBL/GenBank/DDBJ whole genome shotgun (WGS) entry which is preliminary data.</text>
</comment>
<sequence length="293" mass="33585">VETLSRLFKIHPLTTEDIQSRDSRERCEIFPNYYFVCIQSAYEDEEKDMLIPISVHILVFKQCVLTFHSAPMDHIDKVLDRIKRLTLYGGSFSPDWLNYALMDEVCDGFLPSINYLETEVDSIDQLVLVLTANEMSDMLRRIGNARRKVTFLQKFCSKTDLIKQVIKRTSNKVEGESGLYLSDIQDHIFTMTQQLDHSEEVLSRTHQNYLAQISIEMAAISNRSAELGNKATIVAAILIPWNIVAGLFGMNVRVPGRDVDGEECVWFWGLVGGMCVWSVIAFYLCRNYFITSK</sequence>
<evidence type="ECO:0000313" key="7">
    <source>
        <dbReference type="EMBL" id="ORY45049.1"/>
    </source>
</evidence>
<keyword evidence="4 6" id="KW-1133">Transmembrane helix</keyword>
<feature type="non-terminal residue" evidence="7">
    <location>
        <position position="293"/>
    </location>
</feature>
<dbReference type="InterPro" id="IPR044089">
    <property type="entry name" value="Alr1-like"/>
</dbReference>
<comment type="similarity">
    <text evidence="2">Belongs to the CorA metal ion transporter (MIT) (TC 1.A.35) family.</text>
</comment>
<dbReference type="PANTHER" id="PTHR21535">
    <property type="entry name" value="MAGNESIUM AND COBALT TRANSPORT PROTEIN/MITOCHONDRIAL IMPORT INNER MEMBRANE TRANSLOCASE SUBUNIT TIM8"/>
    <property type="match status" value="1"/>
</dbReference>